<evidence type="ECO:0000313" key="2">
    <source>
        <dbReference type="Proteomes" id="UP000297739"/>
    </source>
</evidence>
<dbReference type="AlphaFoldDB" id="A0A4Z0PGH3"/>
<organism evidence="1 2">
    <name type="scientific">Hymenobacter elongatus</name>
    <dbReference type="NCBI Taxonomy" id="877208"/>
    <lineage>
        <taxon>Bacteria</taxon>
        <taxon>Pseudomonadati</taxon>
        <taxon>Bacteroidota</taxon>
        <taxon>Cytophagia</taxon>
        <taxon>Cytophagales</taxon>
        <taxon>Hymenobacteraceae</taxon>
        <taxon>Hymenobacter</taxon>
    </lineage>
</organism>
<comment type="caution">
    <text evidence="1">The sequence shown here is derived from an EMBL/GenBank/DDBJ whole genome shotgun (WGS) entry which is preliminary data.</text>
</comment>
<protein>
    <submittedName>
        <fullName evidence="1">Uncharacterized protein</fullName>
    </submittedName>
</protein>
<reference evidence="1 2" key="1">
    <citation type="submission" date="2019-04" db="EMBL/GenBank/DDBJ databases">
        <authorList>
            <person name="Feng G."/>
            <person name="Zhang J."/>
            <person name="Zhu H."/>
        </authorList>
    </citation>
    <scope>NUCLEOTIDE SEQUENCE [LARGE SCALE GENOMIC DNA]</scope>
    <source>
        <strain evidence="1 2">JCM 17223</strain>
    </source>
</reference>
<dbReference type="Proteomes" id="UP000297739">
    <property type="component" value="Unassembled WGS sequence"/>
</dbReference>
<name>A0A4Z0PGH3_9BACT</name>
<proteinExistence type="predicted"/>
<keyword evidence="2" id="KW-1185">Reference proteome</keyword>
<accession>A0A4Z0PGH3</accession>
<gene>
    <name evidence="1" type="ORF">E5J99_18750</name>
</gene>
<dbReference type="EMBL" id="SRLD01000049">
    <property type="protein sequence ID" value="TGE13839.1"/>
    <property type="molecule type" value="Genomic_DNA"/>
</dbReference>
<dbReference type="RefSeq" id="WP_135499351.1">
    <property type="nucleotide sequence ID" value="NZ_SRLD01000049.1"/>
</dbReference>
<sequence>MKADELTQWRHVMASLYQEHAPQLPDTTSRCITLPGPVTYQAFVFTLEEVFLLHDLLMAAGLLLEAEAILAEGTAL</sequence>
<evidence type="ECO:0000313" key="1">
    <source>
        <dbReference type="EMBL" id="TGE13839.1"/>
    </source>
</evidence>
<dbReference type="OrthoDB" id="886141at2"/>